<dbReference type="Proteomes" id="UP000217790">
    <property type="component" value="Unassembled WGS sequence"/>
</dbReference>
<evidence type="ECO:0000313" key="2">
    <source>
        <dbReference type="EMBL" id="PBK88200.1"/>
    </source>
</evidence>
<evidence type="ECO:0000313" key="3">
    <source>
        <dbReference type="Proteomes" id="UP000217790"/>
    </source>
</evidence>
<dbReference type="PANTHER" id="PTHR15032">
    <property type="entry name" value="N-ACYL-PHOSPHATIDYLETHANOLAMINE-HYDROLYZING PHOSPHOLIPASE D"/>
    <property type="match status" value="1"/>
</dbReference>
<sequence length="164" mass="18668">MDTRIHPIGGTHNTSFKLTFTPYQRFISRGLLDPEKTLGTSWINDAERKTVYVVDDFGLQSVKDGKIDAQRQRFDGFDLGMIPIVAYGPRRFMLIICCAPQDNVRIFKGIRAKKSITMHWGCRALILTKEEAIETPTKLAEECKKIGIDEGDFLVSDVCETKYF</sequence>
<dbReference type="OrthoDB" id="332863at2759"/>
<gene>
    <name evidence="2" type="ORF">ARMGADRAFT_1168131</name>
</gene>
<dbReference type="GO" id="GO:0070290">
    <property type="term" value="F:N-acylphosphatidylethanolamine-specific phospholipase D activity"/>
    <property type="evidence" value="ECO:0007669"/>
    <property type="project" value="TreeGrafter"/>
</dbReference>
<dbReference type="InterPro" id="IPR036866">
    <property type="entry name" value="RibonucZ/Hydroxyglut_hydro"/>
</dbReference>
<feature type="domain" description="Metallo-beta-lactamase" evidence="1">
    <location>
        <begin position="5"/>
        <end position="120"/>
    </location>
</feature>
<name>A0A2H3D2A5_ARMGA</name>
<dbReference type="EMBL" id="KZ293674">
    <property type="protein sequence ID" value="PBK88200.1"/>
    <property type="molecule type" value="Genomic_DNA"/>
</dbReference>
<protein>
    <recommendedName>
        <fullName evidence="1">Metallo-beta-lactamase domain-containing protein</fullName>
    </recommendedName>
</protein>
<dbReference type="GO" id="GO:0005737">
    <property type="term" value="C:cytoplasm"/>
    <property type="evidence" value="ECO:0007669"/>
    <property type="project" value="TreeGrafter"/>
</dbReference>
<dbReference type="PANTHER" id="PTHR15032:SF4">
    <property type="entry name" value="N-ACYL-PHOSPHATIDYLETHANOLAMINE-HYDROLYZING PHOSPHOLIPASE D"/>
    <property type="match status" value="1"/>
</dbReference>
<evidence type="ECO:0000259" key="1">
    <source>
        <dbReference type="Pfam" id="PF12706"/>
    </source>
</evidence>
<keyword evidence="3" id="KW-1185">Reference proteome</keyword>
<dbReference type="InterPro" id="IPR001279">
    <property type="entry name" value="Metallo-B-lactamas"/>
</dbReference>
<accession>A0A2H3D2A5</accession>
<dbReference type="GO" id="GO:0070291">
    <property type="term" value="P:N-acylethanolamine metabolic process"/>
    <property type="evidence" value="ECO:0007669"/>
    <property type="project" value="TreeGrafter"/>
</dbReference>
<dbReference type="Gene3D" id="3.60.15.10">
    <property type="entry name" value="Ribonuclease Z/Hydroxyacylglutathione hydrolase-like"/>
    <property type="match status" value="1"/>
</dbReference>
<dbReference type="AlphaFoldDB" id="A0A2H3D2A5"/>
<dbReference type="InParanoid" id="A0A2H3D2A5"/>
<reference evidence="3" key="1">
    <citation type="journal article" date="2017" name="Nat. Ecol. Evol.">
        <title>Genome expansion and lineage-specific genetic innovations in the forest pathogenic fungi Armillaria.</title>
        <authorList>
            <person name="Sipos G."/>
            <person name="Prasanna A.N."/>
            <person name="Walter M.C."/>
            <person name="O'Connor E."/>
            <person name="Balint B."/>
            <person name="Krizsan K."/>
            <person name="Kiss B."/>
            <person name="Hess J."/>
            <person name="Varga T."/>
            <person name="Slot J."/>
            <person name="Riley R."/>
            <person name="Boka B."/>
            <person name="Rigling D."/>
            <person name="Barry K."/>
            <person name="Lee J."/>
            <person name="Mihaltcheva S."/>
            <person name="LaButti K."/>
            <person name="Lipzen A."/>
            <person name="Waldron R."/>
            <person name="Moloney N.M."/>
            <person name="Sperisen C."/>
            <person name="Kredics L."/>
            <person name="Vagvoelgyi C."/>
            <person name="Patrignani A."/>
            <person name="Fitzpatrick D."/>
            <person name="Nagy I."/>
            <person name="Doyle S."/>
            <person name="Anderson J.B."/>
            <person name="Grigoriev I.V."/>
            <person name="Gueldener U."/>
            <person name="Muensterkoetter M."/>
            <person name="Nagy L.G."/>
        </authorList>
    </citation>
    <scope>NUCLEOTIDE SEQUENCE [LARGE SCALE GENOMIC DNA]</scope>
    <source>
        <strain evidence="3">Ar21-2</strain>
    </source>
</reference>
<proteinExistence type="predicted"/>
<organism evidence="2 3">
    <name type="scientific">Armillaria gallica</name>
    <name type="common">Bulbous honey fungus</name>
    <name type="synonym">Armillaria bulbosa</name>
    <dbReference type="NCBI Taxonomy" id="47427"/>
    <lineage>
        <taxon>Eukaryota</taxon>
        <taxon>Fungi</taxon>
        <taxon>Dikarya</taxon>
        <taxon>Basidiomycota</taxon>
        <taxon>Agaricomycotina</taxon>
        <taxon>Agaricomycetes</taxon>
        <taxon>Agaricomycetidae</taxon>
        <taxon>Agaricales</taxon>
        <taxon>Marasmiineae</taxon>
        <taxon>Physalacriaceae</taxon>
        <taxon>Armillaria</taxon>
    </lineage>
</organism>
<dbReference type="GO" id="GO:0070292">
    <property type="term" value="P:N-acylphosphatidylethanolamine metabolic process"/>
    <property type="evidence" value="ECO:0007669"/>
    <property type="project" value="TreeGrafter"/>
</dbReference>
<dbReference type="Pfam" id="PF12706">
    <property type="entry name" value="Lactamase_B_2"/>
    <property type="match status" value="1"/>
</dbReference>